<organism evidence="2 3">
    <name type="scientific">Nesterenkonia halotolerans</name>
    <dbReference type="NCBI Taxonomy" id="225325"/>
    <lineage>
        <taxon>Bacteria</taxon>
        <taxon>Bacillati</taxon>
        <taxon>Actinomycetota</taxon>
        <taxon>Actinomycetes</taxon>
        <taxon>Micrococcales</taxon>
        <taxon>Micrococcaceae</taxon>
        <taxon>Nesterenkonia</taxon>
    </lineage>
</organism>
<gene>
    <name evidence="2" type="ORF">H4W26_002555</name>
</gene>
<evidence type="ECO:0000313" key="2">
    <source>
        <dbReference type="EMBL" id="MBE1515763.1"/>
    </source>
</evidence>
<feature type="region of interest" description="Disordered" evidence="1">
    <location>
        <begin position="1"/>
        <end position="22"/>
    </location>
</feature>
<dbReference type="SUPFAM" id="SSF53474">
    <property type="entry name" value="alpha/beta-Hydrolases"/>
    <property type="match status" value="1"/>
</dbReference>
<evidence type="ECO:0000256" key="1">
    <source>
        <dbReference type="SAM" id="MobiDB-lite"/>
    </source>
</evidence>
<name>A0ABR9J9V4_9MICC</name>
<dbReference type="Proteomes" id="UP000636579">
    <property type="component" value="Unassembled WGS sequence"/>
</dbReference>
<dbReference type="RefSeq" id="WP_192592558.1">
    <property type="nucleotide sequence ID" value="NZ_JADBEE010000002.1"/>
</dbReference>
<reference evidence="2 3" key="1">
    <citation type="submission" date="2020-10" db="EMBL/GenBank/DDBJ databases">
        <title>Sequencing the genomes of 1000 actinobacteria strains.</title>
        <authorList>
            <person name="Klenk H.-P."/>
        </authorList>
    </citation>
    <scope>NUCLEOTIDE SEQUENCE [LARGE SCALE GENOMIC DNA]</scope>
    <source>
        <strain evidence="2 3">DSM 15474</strain>
    </source>
</reference>
<dbReference type="EMBL" id="JADBEE010000002">
    <property type="protein sequence ID" value="MBE1515763.1"/>
    <property type="molecule type" value="Genomic_DNA"/>
</dbReference>
<dbReference type="InterPro" id="IPR029058">
    <property type="entry name" value="AB_hydrolase_fold"/>
</dbReference>
<proteinExistence type="predicted"/>
<keyword evidence="3" id="KW-1185">Reference proteome</keyword>
<comment type="caution">
    <text evidence="2">The sequence shown here is derived from an EMBL/GenBank/DDBJ whole genome shotgun (WGS) entry which is preliminary data.</text>
</comment>
<evidence type="ECO:0008006" key="4">
    <source>
        <dbReference type="Google" id="ProtNLM"/>
    </source>
</evidence>
<evidence type="ECO:0000313" key="3">
    <source>
        <dbReference type="Proteomes" id="UP000636579"/>
    </source>
</evidence>
<protein>
    <recommendedName>
        <fullName evidence="4">Alpha/beta hydrolase</fullName>
    </recommendedName>
</protein>
<feature type="compositionally biased region" description="Basic and acidic residues" evidence="1">
    <location>
        <begin position="9"/>
        <end position="19"/>
    </location>
</feature>
<accession>A0ABR9J9V4</accession>
<sequence length="282" mass="32040">MKAKKTSIKHLDSVPRHSWEGPQDLDVEERGLYTEHLDGEQYDFIFAPKPETGRLIVFFSGDARRSKFEPPVFQRWSWASKFPASCLYFSDPALYHHSNLGLAWYAGNNHGDYLEHIAKITRSIVQRMGTAHGQVFSYGSSGGGFAALRFARYFKGLRVIAINPQTDLWAYPVKWTNRLARACYDAKTLGDVPVDQQYKFSALDPAVLHGARGIFLGQNEQDRDHYEKHFEPFNDYVESLGLRDRLTSRVFSDASGHAGAENQETFDEIIGFLKAPEPEAKE</sequence>